<evidence type="ECO:0000256" key="11">
    <source>
        <dbReference type="SAM" id="MobiDB-lite"/>
    </source>
</evidence>
<feature type="compositionally biased region" description="Basic and acidic residues" evidence="11">
    <location>
        <begin position="323"/>
        <end position="335"/>
    </location>
</feature>
<dbReference type="InterPro" id="IPR035892">
    <property type="entry name" value="C2_domain_sf"/>
</dbReference>
<comment type="caution">
    <text evidence="15">The sequence shown here is derived from an EMBL/GenBank/DDBJ whole genome shotgun (WGS) entry which is preliminary data.</text>
</comment>
<feature type="compositionally biased region" description="Acidic residues" evidence="11">
    <location>
        <begin position="1044"/>
        <end position="1054"/>
    </location>
</feature>
<dbReference type="SUPFAM" id="SSF49562">
    <property type="entry name" value="C2 domain (Calcium/lipid-binding domain, CaLB)"/>
    <property type="match status" value="2"/>
</dbReference>
<keyword evidence="5" id="KW-0677">Repeat</keyword>
<accession>R4XBS8</accession>
<evidence type="ECO:0000259" key="14">
    <source>
        <dbReference type="PROSITE" id="PS51847"/>
    </source>
</evidence>
<feature type="compositionally biased region" description="Basic and acidic residues" evidence="11">
    <location>
        <begin position="36"/>
        <end position="45"/>
    </location>
</feature>
<evidence type="ECO:0000259" key="13">
    <source>
        <dbReference type="PROSITE" id="PS50004"/>
    </source>
</evidence>
<evidence type="ECO:0000256" key="1">
    <source>
        <dbReference type="ARBA" id="ARBA00004586"/>
    </source>
</evidence>
<keyword evidence="3" id="KW-0597">Phosphoprotein</keyword>
<dbReference type="Pfam" id="PF00168">
    <property type="entry name" value="C2"/>
    <property type="match status" value="2"/>
</dbReference>
<evidence type="ECO:0000256" key="3">
    <source>
        <dbReference type="ARBA" id="ARBA00022553"/>
    </source>
</evidence>
<evidence type="ECO:0000256" key="2">
    <source>
        <dbReference type="ARBA" id="ARBA00022448"/>
    </source>
</evidence>
<dbReference type="AlphaFoldDB" id="R4XBS8"/>
<dbReference type="EMBL" id="CAHR02000137">
    <property type="protein sequence ID" value="CCG83320.1"/>
    <property type="molecule type" value="Genomic_DNA"/>
</dbReference>
<keyword evidence="4 12" id="KW-0812">Transmembrane</keyword>
<dbReference type="eggNOG" id="KOG1012">
    <property type="taxonomic scope" value="Eukaryota"/>
</dbReference>
<evidence type="ECO:0000313" key="15">
    <source>
        <dbReference type="EMBL" id="CCG83320.1"/>
    </source>
</evidence>
<evidence type="ECO:0000256" key="5">
    <source>
        <dbReference type="ARBA" id="ARBA00022737"/>
    </source>
</evidence>
<sequence>MPPYSARNKVPTIQKLGEELATRLNLQKADASKAATGKDADKIAEAKAASRRKVIDPTTKNEVIIQDVDGDFEDSIRRPKITVPKADMNPEQAPKPDNLPGVPAPHLPQGDGEAYRTTLDDLAPPEANPDKTQNYLHHSKNHEVIYHPLPIADLKRSFYALEEAISQITIAVTAGIVALNWLFVGGGFKGLFASILAGIIVSCCIHLWLRGLQEDANSINWDAERKRAVAATESLVPESVEWMNSLVGIVWNLINPEMFAAMADTLEDVMQASVPPQIIQNVRVSSIGLGDQAFKILSLRALPSAEEDKGHAKQEAGGGELSSEEKDKKKEQRELEGEDDANMKYYNLEASFAYHAIPAKGVVGKAKNLHLELIFYLGIQGLFGMPLPIFVELNGIIGTIRLRFQLTPNAPFLRNVTFTFMGLPKIDASAVPLTSKGINVLDLPLISGFVNSSIAAALDEYVAPKSLIMDMSKILQGDEVKKETDAMGLIYVKIKHAKGIAAQDRSGKSDPFITLAYSQFGKPVYCTRIIEQELNPSWNEQTCLLVYQDQLTAGETLSLELWDSDAMTADDVVGKVKFDLRDLIRDYSNKITQREDGLCDKDDKPLPGKLFWEIGYFPRSQFKSSMKTDGRDAALPKELREMDEFKDDKGVVTTQQEADVTTTPPDPSLPTGICCILIHQIDNLEEHRPTGSFGSYAPWTPAQITGENTDEEAKGLPSSYCTVLQNDELVFKTRTKVKSSTPIFNAQTERFVRDWRTAIFTITCRNSVHREHDPILGAITLKLSEVLQTSSQNTAIYALDGGMGYGRITVSVLFRSIDLQLPRNMLGWDLGSLEILGERISVMDDNGMFSGARISIHTDVGRGTIQRHWIEDGAGKQGTSWNLKRVREDNLDMQKHRVLIPVRRRYQAPIRLEFFNKGNRKPTAYAIYWLTDLIDNAETALSLPVYRTPMPKQMTQNYISNIEQSKIDSNKVGTIKLTVRFKMGMDDTHTQWMKTNYDRETYESWECSVAEGYRNRIVKRETPKAVKDLVDDGKVVGSNMVMNDDSDSDGDNDGANDVTRVPREAPGYEKEIDDYHNTSSNEQWAGAFGHELSQYTSNHSTIVGDDRSSLREQEDITDSEISDSDLKHRRQKQDKRAAKAELGRKHRGILGIKAVRNMKFLKDEVKVAGHKIKGKFSMHGREPDVETEL</sequence>
<keyword evidence="16" id="KW-1185">Reference proteome</keyword>
<dbReference type="STRING" id="1097556.R4XBS8"/>
<dbReference type="InterPro" id="IPR031468">
    <property type="entry name" value="SMP_LBD"/>
</dbReference>
<comment type="subcellular location">
    <subcellularLocation>
        <location evidence="1">Endoplasmic reticulum membrane</location>
    </subcellularLocation>
</comment>
<proteinExistence type="predicted"/>
<dbReference type="InterPro" id="IPR000008">
    <property type="entry name" value="C2_dom"/>
</dbReference>
<dbReference type="InterPro" id="IPR037765">
    <property type="entry name" value="C2B_Tricalbin"/>
</dbReference>
<dbReference type="VEuPathDB" id="FungiDB:TAPDE_003525"/>
<reference evidence="15 16" key="1">
    <citation type="journal article" date="2013" name="MBio">
        <title>Genome sequencing of the plant pathogen Taphrina deformans, the causal agent of peach leaf curl.</title>
        <authorList>
            <person name="Cisse O.H."/>
            <person name="Almeida J.M.G.C.F."/>
            <person name="Fonseca A."/>
            <person name="Kumar A.A."/>
            <person name="Salojaervi J."/>
            <person name="Overmyer K."/>
            <person name="Hauser P.M."/>
            <person name="Pagni M."/>
        </authorList>
    </citation>
    <scope>NUCLEOTIDE SEQUENCE [LARGE SCALE GENOMIC DNA]</scope>
    <source>
        <strain evidence="16">PYCC 5710 / ATCC 11124 / CBS 356.35 / IMI 108563 / JCM 9778 / NBRC 8474</strain>
    </source>
</reference>
<dbReference type="GO" id="GO:0061817">
    <property type="term" value="P:endoplasmic reticulum-plasma membrane tethering"/>
    <property type="evidence" value="ECO:0007669"/>
    <property type="project" value="InterPro"/>
</dbReference>
<evidence type="ECO:0000256" key="6">
    <source>
        <dbReference type="ARBA" id="ARBA00022824"/>
    </source>
</evidence>
<feature type="region of interest" description="Disordered" evidence="11">
    <location>
        <begin position="28"/>
        <end position="49"/>
    </location>
</feature>
<dbReference type="GO" id="GO:0006869">
    <property type="term" value="P:lipid transport"/>
    <property type="evidence" value="ECO:0007669"/>
    <property type="project" value="UniProtKB-KW"/>
</dbReference>
<dbReference type="CDD" id="cd04052">
    <property type="entry name" value="C2B_Tricalbin-like"/>
    <property type="match status" value="1"/>
</dbReference>
<keyword evidence="7 12" id="KW-1133">Transmembrane helix</keyword>
<protein>
    <recommendedName>
        <fullName evidence="17">C2 domain protein</fullName>
    </recommendedName>
</protein>
<feature type="domain" description="SMP-LTD" evidence="14">
    <location>
        <begin position="236"/>
        <end position="472"/>
    </location>
</feature>
<evidence type="ECO:0000256" key="10">
    <source>
        <dbReference type="ARBA" id="ARBA00023136"/>
    </source>
</evidence>
<name>R4XBS8_TAPDE</name>
<dbReference type="Proteomes" id="UP000013776">
    <property type="component" value="Unassembled WGS sequence"/>
</dbReference>
<feature type="transmembrane region" description="Helical" evidence="12">
    <location>
        <begin position="190"/>
        <end position="209"/>
    </location>
</feature>
<keyword evidence="6" id="KW-0256">Endoplasmic reticulum</keyword>
<dbReference type="GO" id="GO:0005789">
    <property type="term" value="C:endoplasmic reticulum membrane"/>
    <property type="evidence" value="ECO:0007669"/>
    <property type="project" value="UniProtKB-SubCell"/>
</dbReference>
<dbReference type="PANTHER" id="PTHR47348">
    <property type="entry name" value="MEIOTICALLY UP-REGULATED GENE 190 PROTEIN"/>
    <property type="match status" value="1"/>
</dbReference>
<evidence type="ECO:0000313" key="16">
    <source>
        <dbReference type="Proteomes" id="UP000013776"/>
    </source>
</evidence>
<dbReference type="OrthoDB" id="419768at2759"/>
<dbReference type="SMART" id="SM00239">
    <property type="entry name" value="C2"/>
    <property type="match status" value="2"/>
</dbReference>
<feature type="region of interest" description="Disordered" evidence="11">
    <location>
        <begin position="1039"/>
        <end position="1074"/>
    </location>
</feature>
<dbReference type="PROSITE" id="PS50004">
    <property type="entry name" value="C2"/>
    <property type="match status" value="2"/>
</dbReference>
<feature type="domain" description="C2" evidence="13">
    <location>
        <begin position="470"/>
        <end position="595"/>
    </location>
</feature>
<dbReference type="PROSITE" id="PS51847">
    <property type="entry name" value="SMP"/>
    <property type="match status" value="1"/>
</dbReference>
<dbReference type="GO" id="GO:0008289">
    <property type="term" value="F:lipid binding"/>
    <property type="evidence" value="ECO:0007669"/>
    <property type="project" value="UniProtKB-KW"/>
</dbReference>
<keyword evidence="10 12" id="KW-0472">Membrane</keyword>
<dbReference type="Pfam" id="PF25331">
    <property type="entry name" value="C2_Mug190_3rd"/>
    <property type="match status" value="1"/>
</dbReference>
<evidence type="ECO:0000256" key="4">
    <source>
        <dbReference type="ARBA" id="ARBA00022692"/>
    </source>
</evidence>
<feature type="compositionally biased region" description="Basic and acidic residues" evidence="11">
    <location>
        <begin position="1060"/>
        <end position="1074"/>
    </location>
</feature>
<evidence type="ECO:0000256" key="9">
    <source>
        <dbReference type="ARBA" id="ARBA00023121"/>
    </source>
</evidence>
<gene>
    <name evidence="15" type="ORF">TAPDE_003525</name>
</gene>
<dbReference type="Pfam" id="PF25669">
    <property type="entry name" value="SMP_MUG190-like"/>
    <property type="match status" value="1"/>
</dbReference>
<evidence type="ECO:0000256" key="7">
    <source>
        <dbReference type="ARBA" id="ARBA00022989"/>
    </source>
</evidence>
<evidence type="ECO:0008006" key="17">
    <source>
        <dbReference type="Google" id="ProtNLM"/>
    </source>
</evidence>
<keyword evidence="8" id="KW-0445">Lipid transport</keyword>
<evidence type="ECO:0000256" key="12">
    <source>
        <dbReference type="SAM" id="Phobius"/>
    </source>
</evidence>
<dbReference type="PANTHER" id="PTHR47348:SF3">
    <property type="entry name" value="MEIOTICALLY UP-REGULATED GENE 190 PROTEIN"/>
    <property type="match status" value="1"/>
</dbReference>
<feature type="region of interest" description="Disordered" evidence="11">
    <location>
        <begin position="82"/>
        <end position="103"/>
    </location>
</feature>
<dbReference type="Gene3D" id="2.60.40.150">
    <property type="entry name" value="C2 domain"/>
    <property type="match status" value="2"/>
</dbReference>
<feature type="compositionally biased region" description="Basic and acidic residues" evidence="11">
    <location>
        <begin position="1104"/>
        <end position="1114"/>
    </location>
</feature>
<keyword evidence="9" id="KW-0446">Lipid-binding</keyword>
<organism evidence="15 16">
    <name type="scientific">Taphrina deformans (strain PYCC 5710 / ATCC 11124 / CBS 356.35 / IMI 108563 / JCM 9778 / NBRC 8474)</name>
    <name type="common">Peach leaf curl fungus</name>
    <name type="synonym">Lalaria deformans</name>
    <dbReference type="NCBI Taxonomy" id="1097556"/>
    <lineage>
        <taxon>Eukaryota</taxon>
        <taxon>Fungi</taxon>
        <taxon>Dikarya</taxon>
        <taxon>Ascomycota</taxon>
        <taxon>Taphrinomycotina</taxon>
        <taxon>Taphrinomycetes</taxon>
        <taxon>Taphrinales</taxon>
        <taxon>Taphrinaceae</taxon>
        <taxon>Taphrina</taxon>
    </lineage>
</organism>
<feature type="transmembrane region" description="Helical" evidence="12">
    <location>
        <begin position="164"/>
        <end position="184"/>
    </location>
</feature>
<feature type="domain" description="C2" evidence="13">
    <location>
        <begin position="655"/>
        <end position="797"/>
    </location>
</feature>
<evidence type="ECO:0000256" key="8">
    <source>
        <dbReference type="ARBA" id="ARBA00023055"/>
    </source>
</evidence>
<keyword evidence="2" id="KW-0813">Transport</keyword>
<dbReference type="InterPro" id="IPR057349">
    <property type="entry name" value="C2_Mug190_3rd"/>
</dbReference>
<feature type="region of interest" description="Disordered" evidence="11">
    <location>
        <begin position="1100"/>
        <end position="1140"/>
    </location>
</feature>
<feature type="region of interest" description="Disordered" evidence="11">
    <location>
        <begin position="307"/>
        <end position="336"/>
    </location>
</feature>
<dbReference type="CDD" id="cd21676">
    <property type="entry name" value="SMP_Mug190"/>
    <property type="match status" value="1"/>
</dbReference>